<keyword evidence="2" id="KW-1185">Reference proteome</keyword>
<dbReference type="EMBL" id="VSRR010123735">
    <property type="protein sequence ID" value="MPD00635.1"/>
    <property type="molecule type" value="Genomic_DNA"/>
</dbReference>
<evidence type="ECO:0000313" key="2">
    <source>
        <dbReference type="Proteomes" id="UP000324222"/>
    </source>
</evidence>
<proteinExistence type="predicted"/>
<gene>
    <name evidence="1" type="ORF">E2C01_096120</name>
</gene>
<sequence>MGQYRSDSSLQPWVRKTSRKLDIALTHLRLGHTRLIAHLHRMSLALDPYCLWCISIPETINHFMLECPRFHSHCVVLQEQFRALGVTTFDLSTLLGATGIDLSRQSAVLHLTCAFLNKTNQLQRLREHHRHLTRANRIVIDCHNPNNNNNNKIKNSD</sequence>
<evidence type="ECO:0000313" key="1">
    <source>
        <dbReference type="EMBL" id="MPD00635.1"/>
    </source>
</evidence>
<protein>
    <recommendedName>
        <fullName evidence="3">Reverse transcriptase zinc-binding domain-containing protein</fullName>
    </recommendedName>
</protein>
<dbReference type="AlphaFoldDB" id="A0A5B7K7F8"/>
<accession>A0A5B7K7F8</accession>
<organism evidence="1 2">
    <name type="scientific">Portunus trituberculatus</name>
    <name type="common">Swimming crab</name>
    <name type="synonym">Neptunus trituberculatus</name>
    <dbReference type="NCBI Taxonomy" id="210409"/>
    <lineage>
        <taxon>Eukaryota</taxon>
        <taxon>Metazoa</taxon>
        <taxon>Ecdysozoa</taxon>
        <taxon>Arthropoda</taxon>
        <taxon>Crustacea</taxon>
        <taxon>Multicrustacea</taxon>
        <taxon>Malacostraca</taxon>
        <taxon>Eumalacostraca</taxon>
        <taxon>Eucarida</taxon>
        <taxon>Decapoda</taxon>
        <taxon>Pleocyemata</taxon>
        <taxon>Brachyura</taxon>
        <taxon>Eubrachyura</taxon>
        <taxon>Portunoidea</taxon>
        <taxon>Portunidae</taxon>
        <taxon>Portuninae</taxon>
        <taxon>Portunus</taxon>
    </lineage>
</organism>
<dbReference type="Proteomes" id="UP000324222">
    <property type="component" value="Unassembled WGS sequence"/>
</dbReference>
<reference evidence="1 2" key="1">
    <citation type="submission" date="2019-05" db="EMBL/GenBank/DDBJ databases">
        <title>Another draft genome of Portunus trituberculatus and its Hox gene families provides insights of decapod evolution.</title>
        <authorList>
            <person name="Jeong J.-H."/>
            <person name="Song I."/>
            <person name="Kim S."/>
            <person name="Choi T."/>
            <person name="Kim D."/>
            <person name="Ryu S."/>
            <person name="Kim W."/>
        </authorList>
    </citation>
    <scope>NUCLEOTIDE SEQUENCE [LARGE SCALE GENOMIC DNA]</scope>
    <source>
        <tissue evidence="1">Muscle</tissue>
    </source>
</reference>
<dbReference type="OrthoDB" id="6369833at2759"/>
<name>A0A5B7K7F8_PORTR</name>
<evidence type="ECO:0008006" key="3">
    <source>
        <dbReference type="Google" id="ProtNLM"/>
    </source>
</evidence>
<comment type="caution">
    <text evidence="1">The sequence shown here is derived from an EMBL/GenBank/DDBJ whole genome shotgun (WGS) entry which is preliminary data.</text>
</comment>